<dbReference type="Pfam" id="PF01381">
    <property type="entry name" value="HTH_3"/>
    <property type="match status" value="1"/>
</dbReference>
<evidence type="ECO:0000259" key="1">
    <source>
        <dbReference type="PROSITE" id="PS50943"/>
    </source>
</evidence>
<organism evidence="2 3">
    <name type="scientific">Rubripirellula amarantea</name>
    <dbReference type="NCBI Taxonomy" id="2527999"/>
    <lineage>
        <taxon>Bacteria</taxon>
        <taxon>Pseudomonadati</taxon>
        <taxon>Planctomycetota</taxon>
        <taxon>Planctomycetia</taxon>
        <taxon>Pirellulales</taxon>
        <taxon>Pirellulaceae</taxon>
        <taxon>Rubripirellula</taxon>
    </lineage>
</organism>
<dbReference type="OrthoDB" id="244873at2"/>
<sequence length="361" mass="40714">MPRGSTHIRQARNRLGLSQLQAAVRADVSVRTLQFAESGKEEVTIRTMTRIAEALGLSLEEAMRDDNALENDQFKLLPWSISRFITARTQPTLDSYCLDEDRARTVILKMRESWKVHLENTGSSGTDNHFGVADRTLDAQLDEYLERYLSLWRRCPECIQVATGAGMQYGASVVLPVTDSAYERLERGEITFMQIGPEDLVEDSQNIVIDSVVEFAGTGNPSWHKFTSSLSYLVFCQIAMLSQAPTGDNFRMLSFSASPLNLQRLQATGFRETGVTMPKFDYSICVFSTREPSGYDEHYVLASTTAHFSHLVQGLCNATARIRDRRVMIKHTLGLLNKFLKRPRLRSLIAREVDQQQTFAG</sequence>
<dbReference type="CDD" id="cd00093">
    <property type="entry name" value="HTH_XRE"/>
    <property type="match status" value="1"/>
</dbReference>
<protein>
    <submittedName>
        <fullName evidence="2">Anaerobic benzoate catabolism transcriptional regulator</fullName>
    </submittedName>
</protein>
<dbReference type="RefSeq" id="WP_146514623.1">
    <property type="nucleotide sequence ID" value="NZ_SJPI01000001.1"/>
</dbReference>
<keyword evidence="3" id="KW-1185">Reference proteome</keyword>
<reference evidence="2 3" key="1">
    <citation type="submission" date="2019-02" db="EMBL/GenBank/DDBJ databases">
        <title>Deep-cultivation of Planctomycetes and their phenomic and genomic characterization uncovers novel biology.</title>
        <authorList>
            <person name="Wiegand S."/>
            <person name="Jogler M."/>
            <person name="Boedeker C."/>
            <person name="Pinto D."/>
            <person name="Vollmers J."/>
            <person name="Rivas-Marin E."/>
            <person name="Kohn T."/>
            <person name="Peeters S.H."/>
            <person name="Heuer A."/>
            <person name="Rast P."/>
            <person name="Oberbeckmann S."/>
            <person name="Bunk B."/>
            <person name="Jeske O."/>
            <person name="Meyerdierks A."/>
            <person name="Storesund J.E."/>
            <person name="Kallscheuer N."/>
            <person name="Luecker S."/>
            <person name="Lage O.M."/>
            <person name="Pohl T."/>
            <person name="Merkel B.J."/>
            <person name="Hornburger P."/>
            <person name="Mueller R.-W."/>
            <person name="Bruemmer F."/>
            <person name="Labrenz M."/>
            <person name="Spormann A.M."/>
            <person name="Op Den Camp H."/>
            <person name="Overmann J."/>
            <person name="Amann R."/>
            <person name="Jetten M.S.M."/>
            <person name="Mascher T."/>
            <person name="Medema M.H."/>
            <person name="Devos D.P."/>
            <person name="Kaster A.-K."/>
            <person name="Ovreas L."/>
            <person name="Rohde M."/>
            <person name="Galperin M.Y."/>
            <person name="Jogler C."/>
        </authorList>
    </citation>
    <scope>NUCLEOTIDE SEQUENCE [LARGE SCALE GENOMIC DNA]</scope>
    <source>
        <strain evidence="2 3">Pla22</strain>
    </source>
</reference>
<dbReference type="SMART" id="SM00530">
    <property type="entry name" value="HTH_XRE"/>
    <property type="match status" value="1"/>
</dbReference>
<dbReference type="AlphaFoldDB" id="A0A5C5WX88"/>
<proteinExistence type="predicted"/>
<dbReference type="InterPro" id="IPR010982">
    <property type="entry name" value="Lambda_DNA-bd_dom_sf"/>
</dbReference>
<dbReference type="PROSITE" id="PS50943">
    <property type="entry name" value="HTH_CROC1"/>
    <property type="match status" value="1"/>
</dbReference>
<dbReference type="Gene3D" id="1.10.260.40">
    <property type="entry name" value="lambda repressor-like DNA-binding domains"/>
    <property type="match status" value="1"/>
</dbReference>
<comment type="caution">
    <text evidence="2">The sequence shown here is derived from an EMBL/GenBank/DDBJ whole genome shotgun (WGS) entry which is preliminary data.</text>
</comment>
<gene>
    <name evidence="2" type="ORF">Pla22_22530</name>
</gene>
<dbReference type="InterPro" id="IPR001387">
    <property type="entry name" value="Cro/C1-type_HTH"/>
</dbReference>
<evidence type="ECO:0000313" key="3">
    <source>
        <dbReference type="Proteomes" id="UP000316598"/>
    </source>
</evidence>
<evidence type="ECO:0000313" key="2">
    <source>
        <dbReference type="EMBL" id="TWT54603.1"/>
    </source>
</evidence>
<dbReference type="EMBL" id="SJPI01000001">
    <property type="protein sequence ID" value="TWT54603.1"/>
    <property type="molecule type" value="Genomic_DNA"/>
</dbReference>
<dbReference type="GO" id="GO:0003677">
    <property type="term" value="F:DNA binding"/>
    <property type="evidence" value="ECO:0007669"/>
    <property type="project" value="InterPro"/>
</dbReference>
<dbReference type="SUPFAM" id="SSF47413">
    <property type="entry name" value="lambda repressor-like DNA-binding domains"/>
    <property type="match status" value="1"/>
</dbReference>
<name>A0A5C5WX88_9BACT</name>
<dbReference type="Proteomes" id="UP000316598">
    <property type="component" value="Unassembled WGS sequence"/>
</dbReference>
<feature type="domain" description="HTH cro/C1-type" evidence="1">
    <location>
        <begin position="8"/>
        <end position="62"/>
    </location>
</feature>
<accession>A0A5C5WX88</accession>